<dbReference type="SUPFAM" id="SSF56219">
    <property type="entry name" value="DNase I-like"/>
    <property type="match status" value="1"/>
</dbReference>
<sequence>MPFCAVLLGLSGLFAAGTEGSEERALRIADSALRQEVFNKAQCEMLLMWLQNGGLRETETEQTDPELCAWVKASRQEKPTKGEDGEDASSPPVRIASWNIAMPTANPRDYDINKRLRHLATTIEEGGFDVVAVQEVKGGNGLKAVEKLVELLEARRRSVEAAKRGSGEAWKHVTTHTTGNHERFTFIYNGERLKSEGAYCASGYRRDTLPERFRKSVHDCCIRGLKGGCGRWRTDNFDAGQPFNRTPAFAMFEAQKEDESFAFVLCSVHLHSQHADKELGHLQQMLDGILGGVESRRKLPLFVLGDFNLDQMIGPNRASGDQAWRLLLGTGWQPFIDRAQPTNLWPAVPGRKHNDNILATSSFDVSRCEAWVQHWPASVQNALPAMVDANNKRLARYEHDTPTYHAFTKLWSDHRPVAVSVPTSLLERASADGGGA</sequence>
<dbReference type="InterPro" id="IPR036691">
    <property type="entry name" value="Endo/exonu/phosph_ase_sf"/>
</dbReference>
<feature type="signal peptide" evidence="1">
    <location>
        <begin position="1"/>
        <end position="20"/>
    </location>
</feature>
<evidence type="ECO:0008006" key="4">
    <source>
        <dbReference type="Google" id="ProtNLM"/>
    </source>
</evidence>
<evidence type="ECO:0000313" key="3">
    <source>
        <dbReference type="Proteomes" id="UP000660262"/>
    </source>
</evidence>
<dbReference type="EMBL" id="BNJQ01000002">
    <property type="protein sequence ID" value="GHP01846.1"/>
    <property type="molecule type" value="Genomic_DNA"/>
</dbReference>
<comment type="caution">
    <text evidence="2">The sequence shown here is derived from an EMBL/GenBank/DDBJ whole genome shotgun (WGS) entry which is preliminary data.</text>
</comment>
<keyword evidence="1" id="KW-0732">Signal</keyword>
<feature type="chain" id="PRO_5032418890" description="Endonuclease/exonuclease/phosphatase domain-containing protein" evidence="1">
    <location>
        <begin position="21"/>
        <end position="436"/>
    </location>
</feature>
<gene>
    <name evidence="2" type="ORF">PPROV_000060300</name>
</gene>
<evidence type="ECO:0000313" key="2">
    <source>
        <dbReference type="EMBL" id="GHP01846.1"/>
    </source>
</evidence>
<protein>
    <recommendedName>
        <fullName evidence="4">Endonuclease/exonuclease/phosphatase domain-containing protein</fullName>
    </recommendedName>
</protein>
<keyword evidence="3" id="KW-1185">Reference proteome</keyword>
<evidence type="ECO:0000256" key="1">
    <source>
        <dbReference type="SAM" id="SignalP"/>
    </source>
</evidence>
<reference evidence="2" key="1">
    <citation type="submission" date="2020-10" db="EMBL/GenBank/DDBJ databases">
        <title>Unveiling of a novel bifunctional photoreceptor, Dualchrome1, isolated from a cosmopolitan green alga.</title>
        <authorList>
            <person name="Suzuki S."/>
            <person name="Kawachi M."/>
        </authorList>
    </citation>
    <scope>NUCLEOTIDE SEQUENCE</scope>
    <source>
        <strain evidence="2">NIES 2893</strain>
    </source>
</reference>
<accession>A0A830H3Z3</accession>
<dbReference type="Gene3D" id="3.60.10.10">
    <property type="entry name" value="Endonuclease/exonuclease/phosphatase"/>
    <property type="match status" value="1"/>
</dbReference>
<dbReference type="AlphaFoldDB" id="A0A830H3Z3"/>
<organism evidence="2 3">
    <name type="scientific">Pycnococcus provasolii</name>
    <dbReference type="NCBI Taxonomy" id="41880"/>
    <lineage>
        <taxon>Eukaryota</taxon>
        <taxon>Viridiplantae</taxon>
        <taxon>Chlorophyta</taxon>
        <taxon>Pseudoscourfieldiophyceae</taxon>
        <taxon>Pseudoscourfieldiales</taxon>
        <taxon>Pycnococcaceae</taxon>
        <taxon>Pycnococcus</taxon>
    </lineage>
</organism>
<name>A0A830H3Z3_9CHLO</name>
<proteinExistence type="predicted"/>
<dbReference type="Proteomes" id="UP000660262">
    <property type="component" value="Unassembled WGS sequence"/>
</dbReference>